<feature type="compositionally biased region" description="Basic and acidic residues" evidence="1">
    <location>
        <begin position="66"/>
        <end position="89"/>
    </location>
</feature>
<dbReference type="AlphaFoldDB" id="A0A0D2MTU0"/>
<dbReference type="KEGG" id="mng:MNEG_4056"/>
<organism evidence="2 3">
    <name type="scientific">Monoraphidium neglectum</name>
    <dbReference type="NCBI Taxonomy" id="145388"/>
    <lineage>
        <taxon>Eukaryota</taxon>
        <taxon>Viridiplantae</taxon>
        <taxon>Chlorophyta</taxon>
        <taxon>core chlorophytes</taxon>
        <taxon>Chlorophyceae</taxon>
        <taxon>CS clade</taxon>
        <taxon>Sphaeropleales</taxon>
        <taxon>Selenastraceae</taxon>
        <taxon>Monoraphidium</taxon>
    </lineage>
</organism>
<evidence type="ECO:0000313" key="2">
    <source>
        <dbReference type="EMBL" id="KIZ03902.1"/>
    </source>
</evidence>
<dbReference type="GeneID" id="25736934"/>
<reference evidence="2 3" key="1">
    <citation type="journal article" date="2013" name="BMC Genomics">
        <title>Reconstruction of the lipid metabolism for the microalga Monoraphidium neglectum from its genome sequence reveals characteristics suitable for biofuel production.</title>
        <authorList>
            <person name="Bogen C."/>
            <person name="Al-Dilaimi A."/>
            <person name="Albersmeier A."/>
            <person name="Wichmann J."/>
            <person name="Grundmann M."/>
            <person name="Rupp O."/>
            <person name="Lauersen K.J."/>
            <person name="Blifernez-Klassen O."/>
            <person name="Kalinowski J."/>
            <person name="Goesmann A."/>
            <person name="Mussgnug J.H."/>
            <person name="Kruse O."/>
        </authorList>
    </citation>
    <scope>NUCLEOTIDE SEQUENCE [LARGE SCALE GENOMIC DNA]</scope>
    <source>
        <strain evidence="2 3">SAG 48.87</strain>
    </source>
</reference>
<accession>A0A0D2MTU0</accession>
<feature type="region of interest" description="Disordered" evidence="1">
    <location>
        <begin position="49"/>
        <end position="89"/>
    </location>
</feature>
<evidence type="ECO:0000256" key="1">
    <source>
        <dbReference type="SAM" id="MobiDB-lite"/>
    </source>
</evidence>
<sequence length="118" mass="12854">MRVVIIPQQAERIAATEPETQSTVARALAPFSILKTIATASRAAAAALVGPGAARRGELPPGGGRGWDELVEKGRDREPEALQKTRSDEIVEEIQARELAEFDQRLRERDARRQRGGG</sequence>
<name>A0A0D2MTU0_9CHLO</name>
<gene>
    <name evidence="2" type="ORF">MNEG_4056</name>
</gene>
<keyword evidence="3" id="KW-1185">Reference proteome</keyword>
<proteinExistence type="predicted"/>
<dbReference type="RefSeq" id="XP_013902921.1">
    <property type="nucleotide sequence ID" value="XM_014047467.1"/>
</dbReference>
<protein>
    <submittedName>
        <fullName evidence="2">Uncharacterized protein</fullName>
    </submittedName>
</protein>
<evidence type="ECO:0000313" key="3">
    <source>
        <dbReference type="Proteomes" id="UP000054498"/>
    </source>
</evidence>
<dbReference type="EMBL" id="KK100762">
    <property type="protein sequence ID" value="KIZ03902.1"/>
    <property type="molecule type" value="Genomic_DNA"/>
</dbReference>
<dbReference type="Proteomes" id="UP000054498">
    <property type="component" value="Unassembled WGS sequence"/>
</dbReference>